<dbReference type="GO" id="GO:0000151">
    <property type="term" value="C:ubiquitin ligase complex"/>
    <property type="evidence" value="ECO:0007669"/>
    <property type="project" value="TreeGrafter"/>
</dbReference>
<evidence type="ECO:0000313" key="2">
    <source>
        <dbReference type="EMBL" id="CAB4039275.1"/>
    </source>
</evidence>
<dbReference type="GO" id="GO:0008270">
    <property type="term" value="F:zinc ion binding"/>
    <property type="evidence" value="ECO:0007669"/>
    <property type="project" value="UniProtKB-UniRule"/>
</dbReference>
<organism evidence="2 3">
    <name type="scientific">Paramuricea clavata</name>
    <name type="common">Red gorgonian</name>
    <name type="synonym">Violescent sea-whip</name>
    <dbReference type="NCBI Taxonomy" id="317549"/>
    <lineage>
        <taxon>Eukaryota</taxon>
        <taxon>Metazoa</taxon>
        <taxon>Cnidaria</taxon>
        <taxon>Anthozoa</taxon>
        <taxon>Octocorallia</taxon>
        <taxon>Malacalcyonacea</taxon>
        <taxon>Plexauridae</taxon>
        <taxon>Paramuricea</taxon>
    </lineage>
</organism>
<dbReference type="GO" id="GO:0005737">
    <property type="term" value="C:cytoplasm"/>
    <property type="evidence" value="ECO:0007669"/>
    <property type="project" value="TreeGrafter"/>
</dbReference>
<feature type="non-terminal residue" evidence="2">
    <location>
        <position position="89"/>
    </location>
</feature>
<name>A0A6S7K1P5_PARCT</name>
<comment type="function">
    <text evidence="1">Ubiquitin ligase protein which is a component of the N-end rule pathway. Recognizes and binds to proteins bearing specific N-terminal residues that are destabilizing according to the N-end rule, leading to their ubiquitination and subsequent degradation.</text>
</comment>
<protein>
    <recommendedName>
        <fullName evidence="1">E3 ubiquitin-protein ligase</fullName>
        <ecNumber evidence="1">2.3.2.27</ecNumber>
    </recommendedName>
</protein>
<keyword evidence="1" id="KW-0479">Metal-binding</keyword>
<evidence type="ECO:0000256" key="1">
    <source>
        <dbReference type="RuleBase" id="RU366018"/>
    </source>
</evidence>
<comment type="catalytic activity">
    <reaction evidence="1">
        <text>S-ubiquitinyl-[E2 ubiquitin-conjugating enzyme]-L-cysteine + [acceptor protein]-L-lysine = [E2 ubiquitin-conjugating enzyme]-L-cysteine + N(6)-ubiquitinyl-[acceptor protein]-L-lysine.</text>
        <dbReference type="EC" id="2.3.2.27"/>
    </reaction>
</comment>
<comment type="pathway">
    <text evidence="1">Protein modification; protein ubiquitination.</text>
</comment>
<keyword evidence="1" id="KW-0808">Transferase</keyword>
<evidence type="ECO:0000313" key="3">
    <source>
        <dbReference type="Proteomes" id="UP001152795"/>
    </source>
</evidence>
<dbReference type="GO" id="GO:0016567">
    <property type="term" value="P:protein ubiquitination"/>
    <property type="evidence" value="ECO:0007669"/>
    <property type="project" value="UniProtKB-UniRule"/>
</dbReference>
<dbReference type="EC" id="2.3.2.27" evidence="1"/>
<dbReference type="PANTHER" id="PTHR21497">
    <property type="entry name" value="UBIQUITIN LIGASE E3 ALPHA-RELATED"/>
    <property type="match status" value="1"/>
</dbReference>
<dbReference type="AlphaFoldDB" id="A0A6S7K1P5"/>
<accession>A0A6S7K1P5</accession>
<keyword evidence="1" id="KW-0833">Ubl conjugation pathway</keyword>
<dbReference type="GO" id="GO:0071596">
    <property type="term" value="P:ubiquitin-dependent protein catabolic process via the N-end rule pathway"/>
    <property type="evidence" value="ECO:0007669"/>
    <property type="project" value="UniProtKB-UniRule"/>
</dbReference>
<dbReference type="InterPro" id="IPR039164">
    <property type="entry name" value="UBR1-like"/>
</dbReference>
<gene>
    <name evidence="2" type="ORF">PACLA_8A028162</name>
</gene>
<sequence>SSYNVDKSDEIRINQELALAGEFLHLLIIILGERYNAVVGQVDSESELRREVIHRLCLGDMSRSELMRGLPLTESEYQRRGKIDEVIAS</sequence>
<dbReference type="EMBL" id="CACRXK020025151">
    <property type="protein sequence ID" value="CAB4039275.1"/>
    <property type="molecule type" value="Genomic_DNA"/>
</dbReference>
<dbReference type="Proteomes" id="UP001152795">
    <property type="component" value="Unassembled WGS sequence"/>
</dbReference>
<keyword evidence="3" id="KW-1185">Reference proteome</keyword>
<keyword evidence="1" id="KW-0863">Zinc-finger</keyword>
<reference evidence="2" key="1">
    <citation type="submission" date="2020-04" db="EMBL/GenBank/DDBJ databases">
        <authorList>
            <person name="Alioto T."/>
            <person name="Alioto T."/>
            <person name="Gomez Garrido J."/>
        </authorList>
    </citation>
    <scope>NUCLEOTIDE SEQUENCE</scope>
    <source>
        <strain evidence="2">A484AB</strain>
    </source>
</reference>
<dbReference type="OrthoDB" id="26387at2759"/>
<feature type="non-terminal residue" evidence="2">
    <location>
        <position position="1"/>
    </location>
</feature>
<keyword evidence="1" id="KW-0862">Zinc</keyword>
<dbReference type="PANTHER" id="PTHR21497:SF24">
    <property type="entry name" value="E3 UBIQUITIN-PROTEIN LIGASE UBR1"/>
    <property type="match status" value="1"/>
</dbReference>
<dbReference type="GO" id="GO:0061630">
    <property type="term" value="F:ubiquitin protein ligase activity"/>
    <property type="evidence" value="ECO:0007669"/>
    <property type="project" value="UniProtKB-UniRule"/>
</dbReference>
<comment type="caution">
    <text evidence="2">The sequence shown here is derived from an EMBL/GenBank/DDBJ whole genome shotgun (WGS) entry which is preliminary data.</text>
</comment>
<proteinExistence type="inferred from homology"/>
<comment type="similarity">
    <text evidence="1">Belongs to the E3 ubiquitin-protein ligase UBR1-like family.</text>
</comment>